<dbReference type="AlphaFoldDB" id="A0A0P7CIR2"/>
<protein>
    <recommendedName>
        <fullName evidence="3">Phage protein</fullName>
    </recommendedName>
</protein>
<evidence type="ECO:0008006" key="3">
    <source>
        <dbReference type="Google" id="ProtNLM"/>
    </source>
</evidence>
<proteinExistence type="predicted"/>
<sequence length="103" mass="11977">MFDDEDISRQREEAVRLAQKRRAADVRAQMATQNGRRFVWQLLVATRFESQKTLFDTHGGRQNYLLGAYEVGRSLADETRTLCPEQYLLMVQENTPKTNEVDP</sequence>
<name>A0A0P7CIR2_PSEPU</name>
<evidence type="ECO:0000313" key="2">
    <source>
        <dbReference type="Proteomes" id="UP000050437"/>
    </source>
</evidence>
<gene>
    <name evidence="1" type="ORF">HB13667_06035</name>
</gene>
<organism evidence="1 2">
    <name type="scientific">Pseudomonas putida</name>
    <name type="common">Arthrobacter siderocapsulatus</name>
    <dbReference type="NCBI Taxonomy" id="303"/>
    <lineage>
        <taxon>Bacteria</taxon>
        <taxon>Pseudomonadati</taxon>
        <taxon>Pseudomonadota</taxon>
        <taxon>Gammaproteobacteria</taxon>
        <taxon>Pseudomonadales</taxon>
        <taxon>Pseudomonadaceae</taxon>
        <taxon>Pseudomonas</taxon>
    </lineage>
</organism>
<accession>A0A0P7CIR2</accession>
<evidence type="ECO:0000313" key="1">
    <source>
        <dbReference type="EMBL" id="KPM67602.1"/>
    </source>
</evidence>
<dbReference type="Proteomes" id="UP000050437">
    <property type="component" value="Unassembled WGS sequence"/>
</dbReference>
<dbReference type="EMBL" id="LKKS01000033">
    <property type="protein sequence ID" value="KPM67602.1"/>
    <property type="molecule type" value="Genomic_DNA"/>
</dbReference>
<comment type="caution">
    <text evidence="1">The sequence shown here is derived from an EMBL/GenBank/DDBJ whole genome shotgun (WGS) entry which is preliminary data.</text>
</comment>
<reference evidence="1 2" key="1">
    <citation type="submission" date="2015-10" db="EMBL/GenBank/DDBJ databases">
        <title>Pseudomonas putida clinical strains.</title>
        <authorList>
            <person name="Molina L."/>
            <person name="Udaondo Z."/>
        </authorList>
    </citation>
    <scope>NUCLEOTIDE SEQUENCE [LARGE SCALE GENOMIC DNA]</scope>
    <source>
        <strain evidence="1 2">HB13667</strain>
    </source>
</reference>
<dbReference type="RefSeq" id="WP_054572276.1">
    <property type="nucleotide sequence ID" value="NZ_LKKS01000033.1"/>
</dbReference>